<dbReference type="GO" id="GO:0000750">
    <property type="term" value="P:pheromone-dependent signal transduction involved in conjugation with cellular fusion"/>
    <property type="evidence" value="ECO:0007669"/>
    <property type="project" value="TreeGrafter"/>
</dbReference>
<dbReference type="InterPro" id="IPR002975">
    <property type="entry name" value="Fungi_Gprotein_alpha"/>
</dbReference>
<dbReference type="GO" id="GO:0007186">
    <property type="term" value="P:G protein-coupled receptor signaling pathway"/>
    <property type="evidence" value="ECO:0007669"/>
    <property type="project" value="InterPro"/>
</dbReference>
<keyword evidence="8" id="KW-1185">Reference proteome</keyword>
<evidence type="ECO:0000256" key="5">
    <source>
        <dbReference type="ARBA" id="ARBA00023224"/>
    </source>
</evidence>
<feature type="binding site" evidence="6">
    <location>
        <begin position="387"/>
        <end position="390"/>
    </location>
    <ligand>
        <name>GTP</name>
        <dbReference type="ChEBI" id="CHEBI:37565"/>
    </ligand>
</feature>
<dbReference type="GO" id="GO:0001664">
    <property type="term" value="F:G protein-coupled receptor binding"/>
    <property type="evidence" value="ECO:0007669"/>
    <property type="project" value="InterPro"/>
</dbReference>
<dbReference type="FunFam" id="3.40.50.300:FF:002307">
    <property type="entry name" value="Guanine nucleotide-binding protein G(k) subunit alpha"/>
    <property type="match status" value="1"/>
</dbReference>
<accession>A0A0D0CNE5</accession>
<dbReference type="GO" id="GO:0005737">
    <property type="term" value="C:cytoplasm"/>
    <property type="evidence" value="ECO:0007669"/>
    <property type="project" value="TreeGrafter"/>
</dbReference>
<dbReference type="GO" id="GO:0046872">
    <property type="term" value="F:metal ion binding"/>
    <property type="evidence" value="ECO:0007669"/>
    <property type="project" value="UniProtKB-KW"/>
</dbReference>
<evidence type="ECO:0000256" key="6">
    <source>
        <dbReference type="PIRSR" id="PIRSR601019-1"/>
    </source>
</evidence>
<dbReference type="PANTHER" id="PTHR10218:SF302">
    <property type="entry name" value="GUANINE NUCLEOTIDE-BINDING PROTEIN ALPHA-5 SUBUNIT"/>
    <property type="match status" value="1"/>
</dbReference>
<dbReference type="InterPro" id="IPR011025">
    <property type="entry name" value="GproteinA_insert"/>
</dbReference>
<dbReference type="GO" id="GO:0005834">
    <property type="term" value="C:heterotrimeric G-protein complex"/>
    <property type="evidence" value="ECO:0007669"/>
    <property type="project" value="InterPro"/>
</dbReference>
<dbReference type="GO" id="GO:0031683">
    <property type="term" value="F:G-protein beta/gamma-subunit complex binding"/>
    <property type="evidence" value="ECO:0007669"/>
    <property type="project" value="InterPro"/>
</dbReference>
<evidence type="ECO:0000256" key="2">
    <source>
        <dbReference type="ARBA" id="ARBA00022741"/>
    </source>
</evidence>
<keyword evidence="5" id="KW-0807">Transducer</keyword>
<evidence type="ECO:0000256" key="3">
    <source>
        <dbReference type="ARBA" id="ARBA00022842"/>
    </source>
</evidence>
<dbReference type="EMBL" id="KN834776">
    <property type="protein sequence ID" value="KIK60242.1"/>
    <property type="molecule type" value="Genomic_DNA"/>
</dbReference>
<evidence type="ECO:0008006" key="9">
    <source>
        <dbReference type="Google" id="ProtNLM"/>
    </source>
</evidence>
<name>A0A0D0CNE5_9AGAR</name>
<evidence type="ECO:0000256" key="4">
    <source>
        <dbReference type="ARBA" id="ARBA00023134"/>
    </source>
</evidence>
<keyword evidence="2 6" id="KW-0547">Nucleotide-binding</keyword>
<gene>
    <name evidence="7" type="ORF">GYMLUDRAFT_244671</name>
</gene>
<dbReference type="PRINTS" id="PR01241">
    <property type="entry name" value="GPROTEINAFNG"/>
</dbReference>
<dbReference type="HOGENOM" id="CLU_014184_0_2_1"/>
<dbReference type="Pfam" id="PF00503">
    <property type="entry name" value="G-alpha"/>
    <property type="match status" value="1"/>
</dbReference>
<dbReference type="SUPFAM" id="SSF52540">
    <property type="entry name" value="P-loop containing nucleoside triphosphate hydrolases"/>
    <property type="match status" value="1"/>
</dbReference>
<evidence type="ECO:0000313" key="7">
    <source>
        <dbReference type="EMBL" id="KIK60242.1"/>
    </source>
</evidence>
<dbReference type="Gene3D" id="1.10.400.10">
    <property type="entry name" value="GI Alpha 1, domain 2-like"/>
    <property type="match status" value="1"/>
</dbReference>
<dbReference type="InterPro" id="IPR027417">
    <property type="entry name" value="P-loop_NTPase"/>
</dbReference>
<dbReference type="SMART" id="SM00275">
    <property type="entry name" value="G_alpha"/>
    <property type="match status" value="1"/>
</dbReference>
<dbReference type="PANTHER" id="PTHR10218">
    <property type="entry name" value="GTP-BINDING PROTEIN ALPHA SUBUNIT"/>
    <property type="match status" value="1"/>
</dbReference>
<dbReference type="PRINTS" id="PR00318">
    <property type="entry name" value="GPROTEINA"/>
</dbReference>
<dbReference type="AlphaFoldDB" id="A0A0D0CNE5"/>
<evidence type="ECO:0000256" key="1">
    <source>
        <dbReference type="ARBA" id="ARBA00022723"/>
    </source>
</evidence>
<evidence type="ECO:0000313" key="8">
    <source>
        <dbReference type="Proteomes" id="UP000053593"/>
    </source>
</evidence>
<dbReference type="CDD" id="cd00066">
    <property type="entry name" value="G-alpha"/>
    <property type="match status" value="1"/>
</dbReference>
<keyword evidence="3" id="KW-0460">Magnesium</keyword>
<proteinExistence type="predicted"/>
<keyword evidence="4 6" id="KW-0342">GTP-binding</keyword>
<dbReference type="PROSITE" id="PS51882">
    <property type="entry name" value="G_ALPHA"/>
    <property type="match status" value="1"/>
</dbReference>
<dbReference type="Gene3D" id="3.40.50.300">
    <property type="entry name" value="P-loop containing nucleotide triphosphate hydrolases"/>
    <property type="match status" value="1"/>
</dbReference>
<reference evidence="7 8" key="1">
    <citation type="submission" date="2014-04" db="EMBL/GenBank/DDBJ databases">
        <title>Evolutionary Origins and Diversification of the Mycorrhizal Mutualists.</title>
        <authorList>
            <consortium name="DOE Joint Genome Institute"/>
            <consortium name="Mycorrhizal Genomics Consortium"/>
            <person name="Kohler A."/>
            <person name="Kuo A."/>
            <person name="Nagy L.G."/>
            <person name="Floudas D."/>
            <person name="Copeland A."/>
            <person name="Barry K.W."/>
            <person name="Cichocki N."/>
            <person name="Veneault-Fourrey C."/>
            <person name="LaButti K."/>
            <person name="Lindquist E.A."/>
            <person name="Lipzen A."/>
            <person name="Lundell T."/>
            <person name="Morin E."/>
            <person name="Murat C."/>
            <person name="Riley R."/>
            <person name="Ohm R."/>
            <person name="Sun H."/>
            <person name="Tunlid A."/>
            <person name="Henrissat B."/>
            <person name="Grigoriev I.V."/>
            <person name="Hibbett D.S."/>
            <person name="Martin F."/>
        </authorList>
    </citation>
    <scope>NUCLEOTIDE SEQUENCE [LARGE SCALE GENOMIC DNA]</scope>
    <source>
        <strain evidence="7 8">FD-317 M1</strain>
    </source>
</reference>
<dbReference type="Proteomes" id="UP000053593">
    <property type="component" value="Unassembled WGS sequence"/>
</dbReference>
<organism evidence="7 8">
    <name type="scientific">Collybiopsis luxurians FD-317 M1</name>
    <dbReference type="NCBI Taxonomy" id="944289"/>
    <lineage>
        <taxon>Eukaryota</taxon>
        <taxon>Fungi</taxon>
        <taxon>Dikarya</taxon>
        <taxon>Basidiomycota</taxon>
        <taxon>Agaricomycotina</taxon>
        <taxon>Agaricomycetes</taxon>
        <taxon>Agaricomycetidae</taxon>
        <taxon>Agaricales</taxon>
        <taxon>Marasmiineae</taxon>
        <taxon>Omphalotaceae</taxon>
        <taxon>Collybiopsis</taxon>
        <taxon>Collybiopsis luxurians</taxon>
    </lineage>
</organism>
<dbReference type="GO" id="GO:0003924">
    <property type="term" value="F:GTPase activity"/>
    <property type="evidence" value="ECO:0007669"/>
    <property type="project" value="InterPro"/>
</dbReference>
<sequence length="472" mass="53585">MYPAVLDVRVKFKWPKALLPVKFLLRGLLQNLDPVADTLPVIEVYRLLNFTTGSNAVVLEGFLSTRHPSSFNGDLVMTIQSAISELSPYLSSFGAPKTNLSERMLGSISLLVPKGSTSEIDFAARNNEIEVQLKRDRWISKNEIHILVMGGGVSGSAAALNKMIVLDCHMKQRYNDQATVTVSFKERIFTTLVRAMLTLLDAMTRMSINLSWRNRAHIATLRSLPLDIEVAILSQDIIDPIRSLWKDPAVQEFIHEFQAISLNQPSNYFLDSLDRISSFNYVPTYQDIALCGDIMGDKAKTVIEVAFKIGELTYKFFHIGVQHLAKKKWISSFENVTAVVFVVNMSEYDEVLYEDQTMNRMQEALSLFDSICNSRWFSKTAIILMMNEGDLLQEKLRRSPLDYHFPDYTGGDNYDAACEYLLHRFVSLNQNAATKQIYAYYESDDIEITLKFILGAIQDILLQLHLKECGLL</sequence>
<keyword evidence="1" id="KW-0479">Metal-binding</keyword>
<protein>
    <recommendedName>
        <fullName evidence="9">Guanine nucleotide-binding protein subunit alpha</fullName>
    </recommendedName>
</protein>
<dbReference type="InterPro" id="IPR001019">
    <property type="entry name" value="Gprotein_alpha_su"/>
</dbReference>
<dbReference type="OrthoDB" id="5817230at2759"/>
<dbReference type="SUPFAM" id="SSF47895">
    <property type="entry name" value="Transducin (alpha subunit), insertion domain"/>
    <property type="match status" value="1"/>
</dbReference>
<dbReference type="GO" id="GO:0005525">
    <property type="term" value="F:GTP binding"/>
    <property type="evidence" value="ECO:0007669"/>
    <property type="project" value="UniProtKB-KW"/>
</dbReference>